<dbReference type="SUPFAM" id="SSF54909">
    <property type="entry name" value="Dimeric alpha+beta barrel"/>
    <property type="match status" value="1"/>
</dbReference>
<gene>
    <name evidence="3" type="ORF">GCM10009092_25500</name>
</gene>
<evidence type="ECO:0000259" key="2">
    <source>
        <dbReference type="Pfam" id="PF03795"/>
    </source>
</evidence>
<dbReference type="Proteomes" id="UP001501757">
    <property type="component" value="Unassembled WGS sequence"/>
</dbReference>
<dbReference type="Gene3D" id="3.30.70.1060">
    <property type="entry name" value="Dimeric alpha+beta barrel"/>
    <property type="match status" value="1"/>
</dbReference>
<accession>A0ABN0XBK4</accession>
<comment type="caution">
    <text evidence="3">The sequence shown here is derived from an EMBL/GenBank/DDBJ whole genome shotgun (WGS) entry which is preliminary data.</text>
</comment>
<dbReference type="InterPro" id="IPR051807">
    <property type="entry name" value="Sec-metab_biosynth-assoc"/>
</dbReference>
<dbReference type="PANTHER" id="PTHR33606:SF3">
    <property type="entry name" value="PROTEIN YCII"/>
    <property type="match status" value="1"/>
</dbReference>
<proteinExistence type="inferred from homology"/>
<reference evidence="3 4" key="1">
    <citation type="journal article" date="2019" name="Int. J. Syst. Evol. Microbiol.">
        <title>The Global Catalogue of Microorganisms (GCM) 10K type strain sequencing project: providing services to taxonomists for standard genome sequencing and annotation.</title>
        <authorList>
            <consortium name="The Broad Institute Genomics Platform"/>
            <consortium name="The Broad Institute Genome Sequencing Center for Infectious Disease"/>
            <person name="Wu L."/>
            <person name="Ma J."/>
        </authorList>
    </citation>
    <scope>NUCLEOTIDE SEQUENCE [LARGE SCALE GENOMIC DNA]</scope>
    <source>
        <strain evidence="3 4">JCM 13378</strain>
    </source>
</reference>
<feature type="domain" description="YCII-related" evidence="2">
    <location>
        <begin position="7"/>
        <end position="73"/>
    </location>
</feature>
<evidence type="ECO:0000313" key="4">
    <source>
        <dbReference type="Proteomes" id="UP001501757"/>
    </source>
</evidence>
<evidence type="ECO:0000256" key="1">
    <source>
        <dbReference type="ARBA" id="ARBA00007689"/>
    </source>
</evidence>
<keyword evidence="4" id="KW-1185">Reference proteome</keyword>
<dbReference type="EMBL" id="BAAAEI010000014">
    <property type="protein sequence ID" value="GAA0360184.1"/>
    <property type="molecule type" value="Genomic_DNA"/>
</dbReference>
<protein>
    <recommendedName>
        <fullName evidence="2">YCII-related domain-containing protein</fullName>
    </recommendedName>
</protein>
<name>A0ABN0XBK4_9ALTE</name>
<comment type="similarity">
    <text evidence="1">Belongs to the YciI family.</text>
</comment>
<evidence type="ECO:0000313" key="3">
    <source>
        <dbReference type="EMBL" id="GAA0360184.1"/>
    </source>
</evidence>
<sequence length="86" mass="9186">MQRRPLFRDAHIALAKKATSKGQLLAGGALAEPVDQAVLLFKSDSAEVAEAFARQDPYVVAGLVTSWQVRPWNIAIGAGLPAITFP</sequence>
<organism evidence="3 4">
    <name type="scientific">Bowmanella denitrificans</name>
    <dbReference type="NCBI Taxonomy" id="366582"/>
    <lineage>
        <taxon>Bacteria</taxon>
        <taxon>Pseudomonadati</taxon>
        <taxon>Pseudomonadota</taxon>
        <taxon>Gammaproteobacteria</taxon>
        <taxon>Alteromonadales</taxon>
        <taxon>Alteromonadaceae</taxon>
        <taxon>Bowmanella</taxon>
    </lineage>
</organism>
<dbReference type="InterPro" id="IPR005545">
    <property type="entry name" value="YCII"/>
</dbReference>
<dbReference type="Pfam" id="PF03795">
    <property type="entry name" value="YCII"/>
    <property type="match status" value="1"/>
</dbReference>
<dbReference type="NCBIfam" id="NF009508">
    <property type="entry name" value="PRK12866.1"/>
    <property type="match status" value="1"/>
</dbReference>
<dbReference type="InterPro" id="IPR011008">
    <property type="entry name" value="Dimeric_a/b-barrel"/>
</dbReference>
<dbReference type="PANTHER" id="PTHR33606">
    <property type="entry name" value="PROTEIN YCII"/>
    <property type="match status" value="1"/>
</dbReference>